<keyword evidence="1" id="KW-0812">Transmembrane</keyword>
<organism evidence="2">
    <name type="scientific">marine metagenome</name>
    <dbReference type="NCBI Taxonomy" id="408172"/>
    <lineage>
        <taxon>unclassified sequences</taxon>
        <taxon>metagenomes</taxon>
        <taxon>ecological metagenomes</taxon>
    </lineage>
</organism>
<evidence type="ECO:0000313" key="2">
    <source>
        <dbReference type="EMBL" id="SVB47260.1"/>
    </source>
</evidence>
<reference evidence="2" key="1">
    <citation type="submission" date="2018-05" db="EMBL/GenBank/DDBJ databases">
        <authorList>
            <person name="Lanie J.A."/>
            <person name="Ng W.-L."/>
            <person name="Kazmierczak K.M."/>
            <person name="Andrzejewski T.M."/>
            <person name="Davidsen T.M."/>
            <person name="Wayne K.J."/>
            <person name="Tettelin H."/>
            <person name="Glass J.I."/>
            <person name="Rusch D."/>
            <person name="Podicherti R."/>
            <person name="Tsui H.-C.T."/>
            <person name="Winkler M.E."/>
        </authorList>
    </citation>
    <scope>NUCLEOTIDE SEQUENCE</scope>
</reference>
<accession>A0A382E9E2</accession>
<dbReference type="AlphaFoldDB" id="A0A382E9E2"/>
<keyword evidence="1" id="KW-1133">Transmembrane helix</keyword>
<gene>
    <name evidence="2" type="ORF">METZ01_LOCUS200114</name>
</gene>
<feature type="non-terminal residue" evidence="2">
    <location>
        <position position="1"/>
    </location>
</feature>
<dbReference type="EMBL" id="UINC01043350">
    <property type="protein sequence ID" value="SVB47260.1"/>
    <property type="molecule type" value="Genomic_DNA"/>
</dbReference>
<keyword evidence="1" id="KW-0472">Membrane</keyword>
<evidence type="ECO:0000256" key="1">
    <source>
        <dbReference type="SAM" id="Phobius"/>
    </source>
</evidence>
<sequence length="28" mass="2823">WGFTGPLNAAGLVVGLLLMYATGLFVAA</sequence>
<feature type="transmembrane region" description="Helical" evidence="1">
    <location>
        <begin position="6"/>
        <end position="27"/>
    </location>
</feature>
<proteinExistence type="predicted"/>
<name>A0A382E9E2_9ZZZZ</name>
<protein>
    <submittedName>
        <fullName evidence="2">Uncharacterized protein</fullName>
    </submittedName>
</protein>